<dbReference type="PANTHER" id="PTHR33055:SF3">
    <property type="entry name" value="PUTATIVE TRANSPOSASE FOR IS117-RELATED"/>
    <property type="match status" value="1"/>
</dbReference>
<dbReference type="GO" id="GO:0006313">
    <property type="term" value="P:DNA transposition"/>
    <property type="evidence" value="ECO:0007669"/>
    <property type="project" value="InterPro"/>
</dbReference>
<evidence type="ECO:0000259" key="2">
    <source>
        <dbReference type="Pfam" id="PF02371"/>
    </source>
</evidence>
<feature type="domain" description="Transposase IS110-like N-terminal" evidence="1">
    <location>
        <begin position="14"/>
        <end position="160"/>
    </location>
</feature>
<dbReference type="EMBL" id="CADCTR010003093">
    <property type="protein sequence ID" value="CAA9381808.1"/>
    <property type="molecule type" value="Genomic_DNA"/>
</dbReference>
<dbReference type="Pfam" id="PF01548">
    <property type="entry name" value="DEDD_Tnp_IS110"/>
    <property type="match status" value="1"/>
</dbReference>
<dbReference type="Pfam" id="PF02371">
    <property type="entry name" value="Transposase_20"/>
    <property type="match status" value="1"/>
</dbReference>
<reference evidence="3" key="1">
    <citation type="submission" date="2020-02" db="EMBL/GenBank/DDBJ databases">
        <authorList>
            <person name="Meier V. D."/>
        </authorList>
    </citation>
    <scope>NUCLEOTIDE SEQUENCE</scope>
    <source>
        <strain evidence="3">AVDCRST_MAG93</strain>
    </source>
</reference>
<dbReference type="PANTHER" id="PTHR33055">
    <property type="entry name" value="TRANSPOSASE FOR INSERTION SEQUENCE ELEMENT IS1111A"/>
    <property type="match status" value="1"/>
</dbReference>
<dbReference type="NCBIfam" id="NF033542">
    <property type="entry name" value="transpos_IS110"/>
    <property type="match status" value="1"/>
</dbReference>
<evidence type="ECO:0000259" key="1">
    <source>
        <dbReference type="Pfam" id="PF01548"/>
    </source>
</evidence>
<dbReference type="InterPro" id="IPR047650">
    <property type="entry name" value="Transpos_IS110"/>
</dbReference>
<organism evidence="3">
    <name type="scientific">uncultured Chloroflexia bacterium</name>
    <dbReference type="NCBI Taxonomy" id="1672391"/>
    <lineage>
        <taxon>Bacteria</taxon>
        <taxon>Bacillati</taxon>
        <taxon>Chloroflexota</taxon>
        <taxon>Chloroflexia</taxon>
        <taxon>environmental samples</taxon>
    </lineage>
</organism>
<protein>
    <submittedName>
        <fullName evidence="3">Mobile element protein</fullName>
    </submittedName>
</protein>
<dbReference type="InterPro" id="IPR002525">
    <property type="entry name" value="Transp_IS110-like_N"/>
</dbReference>
<sequence length="361" mass="40330">MNDGSRAATPMMTAGLDLGDNYSYLCLIDTGTGKVVEESRLRTTPEAFKRRFDSEQQMTVAIEAGTHSPWVSRVLEEECGHKVLVANPRKTRLIYAQGRKTDRLDAEKLARLARVDPKLLSPLEHRGEASQAHLAIIRSREVVVRSRAQLINHVRGTVKSFGARLPKCSTASFHKKVAAWIPEELRPALEPLLETIASLSTRVRHYDRELEELAQEHYPETKLLRQVQGVGTLTALTFILTLEDPGRFGESRRVGAYLGLVPSKDQSGERDPQKRISREGDEMLRRLLVGSAHYILGPFGEDCDLRRHGLKIAGDAAAKSARKRAVVAVARKLSVLLHHLWISGEVYEPLYNARQLKGRAA</sequence>
<proteinExistence type="predicted"/>
<name>A0A6J4NE19_9CHLR</name>
<evidence type="ECO:0000313" key="3">
    <source>
        <dbReference type="EMBL" id="CAA9381808.1"/>
    </source>
</evidence>
<accession>A0A6J4NE19</accession>
<dbReference type="InterPro" id="IPR003346">
    <property type="entry name" value="Transposase_20"/>
</dbReference>
<gene>
    <name evidence="3" type="ORF">AVDCRST_MAG93-9227</name>
</gene>
<dbReference type="GO" id="GO:0004803">
    <property type="term" value="F:transposase activity"/>
    <property type="evidence" value="ECO:0007669"/>
    <property type="project" value="InterPro"/>
</dbReference>
<feature type="domain" description="Transposase IS116/IS110/IS902 C-terminal" evidence="2">
    <location>
        <begin position="222"/>
        <end position="292"/>
    </location>
</feature>
<dbReference type="GO" id="GO:0003677">
    <property type="term" value="F:DNA binding"/>
    <property type="evidence" value="ECO:0007669"/>
    <property type="project" value="InterPro"/>
</dbReference>
<dbReference type="AlphaFoldDB" id="A0A6J4NE19"/>